<organism evidence="4 5">
    <name type="scientific">Xanthobacter tagetidis</name>
    <dbReference type="NCBI Taxonomy" id="60216"/>
    <lineage>
        <taxon>Bacteria</taxon>
        <taxon>Pseudomonadati</taxon>
        <taxon>Pseudomonadota</taxon>
        <taxon>Alphaproteobacteria</taxon>
        <taxon>Hyphomicrobiales</taxon>
        <taxon>Xanthobacteraceae</taxon>
        <taxon>Xanthobacter</taxon>
    </lineage>
</organism>
<comment type="similarity">
    <text evidence="1">Belongs to the ATP-dependent AMP-binding enzyme family.</text>
</comment>
<feature type="domain" description="AMP-dependent synthetase/ligase" evidence="2">
    <location>
        <begin position="17"/>
        <end position="356"/>
    </location>
</feature>
<dbReference type="PANTHER" id="PTHR43201">
    <property type="entry name" value="ACYL-COA SYNTHETASE"/>
    <property type="match status" value="1"/>
</dbReference>
<dbReference type="InterPro" id="IPR000873">
    <property type="entry name" value="AMP-dep_synth/lig_dom"/>
</dbReference>
<dbReference type="Pfam" id="PF13193">
    <property type="entry name" value="AMP-binding_C"/>
    <property type="match status" value="1"/>
</dbReference>
<feature type="domain" description="AMP-binding enzyme C-terminal" evidence="3">
    <location>
        <begin position="407"/>
        <end position="479"/>
    </location>
</feature>
<dbReference type="InterPro" id="IPR042099">
    <property type="entry name" value="ANL_N_sf"/>
</dbReference>
<accession>A0A3L7ADF6</accession>
<dbReference type="PANTHER" id="PTHR43201:SF8">
    <property type="entry name" value="ACYL-COA SYNTHETASE FAMILY MEMBER 3"/>
    <property type="match status" value="1"/>
</dbReference>
<dbReference type="SUPFAM" id="SSF56801">
    <property type="entry name" value="Acetyl-CoA synthetase-like"/>
    <property type="match status" value="1"/>
</dbReference>
<dbReference type="InterPro" id="IPR020845">
    <property type="entry name" value="AMP-binding_CS"/>
</dbReference>
<protein>
    <submittedName>
        <fullName evidence="4">Malonyl-CoA synthase</fullName>
    </submittedName>
</protein>
<dbReference type="GO" id="GO:0031956">
    <property type="term" value="F:medium-chain fatty acid-CoA ligase activity"/>
    <property type="evidence" value="ECO:0007669"/>
    <property type="project" value="TreeGrafter"/>
</dbReference>
<evidence type="ECO:0000259" key="3">
    <source>
        <dbReference type="Pfam" id="PF13193"/>
    </source>
</evidence>
<dbReference type="EMBL" id="RCTF01000008">
    <property type="protein sequence ID" value="RLP78413.1"/>
    <property type="molecule type" value="Genomic_DNA"/>
</dbReference>
<dbReference type="GO" id="GO:0006631">
    <property type="term" value="P:fatty acid metabolic process"/>
    <property type="evidence" value="ECO:0007669"/>
    <property type="project" value="TreeGrafter"/>
</dbReference>
<dbReference type="InterPro" id="IPR025110">
    <property type="entry name" value="AMP-bd_C"/>
</dbReference>
<dbReference type="Proteomes" id="UP000269692">
    <property type="component" value="Unassembled WGS sequence"/>
</dbReference>
<dbReference type="AlphaFoldDB" id="A0A3L7ADF6"/>
<dbReference type="Gene3D" id="3.40.50.12780">
    <property type="entry name" value="N-terminal domain of ligase-like"/>
    <property type="match status" value="1"/>
</dbReference>
<sequence length="501" mass="52240">MDGNLVHALYAPRAAASEALRFAGGEVWSTDALRRKVGQVARALKASGVAPGDRVSFKLEKSPEVLVLAHACFQLGAVIHPLNTTYTPAEITYLVADAAPRLLVASAAEADELGALTGIRTASLEAGMGGALGAAAASADPLCDVHPLGTDAVAAILYTSGTTGRPKGACITHGNLAESARALAEVWRMTPGDRLLHALPLYHAHGLLTSVNTALVAGASILLLERFEAAEVVAALPDASVIMGVPTHYARLLSEAGIATATRGLRLAISGSAPLPLELADRFLAATGVRIIERYGATETAIVTALPAGTEDRAGFVGWALPGVEIRTRADDGTTASQDAVGGLETRGHNVFAGYWRRPEADADAFTADGWFITGDVAEIDAGGCVRLLGRSKDIVITGGLNVYPKEVEDVLDGILGAGESCVFGVPHPDFGEAVVAVVEGAVVDEPELQRAMKLTLAAYKVPKRILPVTAIPRNRMGKVLKRDLRTAHGDLFTDPKQQTK</sequence>
<keyword evidence="5" id="KW-1185">Reference proteome</keyword>
<dbReference type="PROSITE" id="PS00455">
    <property type="entry name" value="AMP_BINDING"/>
    <property type="match status" value="1"/>
</dbReference>
<dbReference type="RefSeq" id="WP_121623466.1">
    <property type="nucleotide sequence ID" value="NZ_JACIIW010000001.1"/>
</dbReference>
<dbReference type="Gene3D" id="3.30.300.30">
    <property type="match status" value="1"/>
</dbReference>
<gene>
    <name evidence="4" type="ORF">D9R14_11435</name>
</gene>
<evidence type="ECO:0000256" key="1">
    <source>
        <dbReference type="ARBA" id="ARBA00006432"/>
    </source>
</evidence>
<comment type="caution">
    <text evidence="4">The sequence shown here is derived from an EMBL/GenBank/DDBJ whole genome shotgun (WGS) entry which is preliminary data.</text>
</comment>
<dbReference type="Pfam" id="PF00501">
    <property type="entry name" value="AMP-binding"/>
    <property type="match status" value="1"/>
</dbReference>
<proteinExistence type="inferred from homology"/>
<reference evidence="4 5" key="1">
    <citation type="submission" date="2018-10" db="EMBL/GenBank/DDBJ databases">
        <title>Xanthobacter tagetidis genome sequencing and assembly.</title>
        <authorList>
            <person name="Maclea K.S."/>
            <person name="Goen A.E."/>
            <person name="Fatima S.A."/>
        </authorList>
    </citation>
    <scope>NUCLEOTIDE SEQUENCE [LARGE SCALE GENOMIC DNA]</scope>
    <source>
        <strain evidence="4 5">ATCC 700314</strain>
    </source>
</reference>
<dbReference type="InterPro" id="IPR045851">
    <property type="entry name" value="AMP-bd_C_sf"/>
</dbReference>
<evidence type="ECO:0000313" key="4">
    <source>
        <dbReference type="EMBL" id="RLP78413.1"/>
    </source>
</evidence>
<dbReference type="OrthoDB" id="7488310at2"/>
<name>A0A3L7ADF6_9HYPH</name>
<evidence type="ECO:0000313" key="5">
    <source>
        <dbReference type="Proteomes" id="UP000269692"/>
    </source>
</evidence>
<evidence type="ECO:0000259" key="2">
    <source>
        <dbReference type="Pfam" id="PF00501"/>
    </source>
</evidence>